<evidence type="ECO:0000256" key="5">
    <source>
        <dbReference type="ARBA" id="ARBA00070406"/>
    </source>
</evidence>
<name>A0AAU0UQA5_9FIRM</name>
<keyword evidence="1" id="KW-0805">Transcription regulation</keyword>
<dbReference type="InterPro" id="IPR036390">
    <property type="entry name" value="WH_DNA-bd_sf"/>
</dbReference>
<evidence type="ECO:0000259" key="7">
    <source>
        <dbReference type="PROSITE" id="PS51078"/>
    </source>
</evidence>
<dbReference type="SMART" id="SM00346">
    <property type="entry name" value="HTH_ICLR"/>
    <property type="match status" value="1"/>
</dbReference>
<dbReference type="PANTHER" id="PTHR30136">
    <property type="entry name" value="HELIX-TURN-HELIX TRANSCRIPTIONAL REGULATOR, ICLR FAMILY"/>
    <property type="match status" value="1"/>
</dbReference>
<dbReference type="InterPro" id="IPR014757">
    <property type="entry name" value="Tscrpt_reg_IclR_C"/>
</dbReference>
<feature type="domain" description="IclR-ED" evidence="7">
    <location>
        <begin position="78"/>
        <end position="261"/>
    </location>
</feature>
<dbReference type="Gene3D" id="3.30.450.40">
    <property type="match status" value="1"/>
</dbReference>
<feature type="domain" description="HTH iclR-type" evidence="6">
    <location>
        <begin position="15"/>
        <end position="77"/>
    </location>
</feature>
<dbReference type="GO" id="GO:0003677">
    <property type="term" value="F:DNA binding"/>
    <property type="evidence" value="ECO:0007669"/>
    <property type="project" value="UniProtKB-KW"/>
</dbReference>
<evidence type="ECO:0000313" key="8">
    <source>
        <dbReference type="EMBL" id="WRO22773.1"/>
    </source>
</evidence>
<dbReference type="Pfam" id="PF01614">
    <property type="entry name" value="IclR_C"/>
    <property type="match status" value="1"/>
</dbReference>
<dbReference type="Gene3D" id="1.10.10.10">
    <property type="entry name" value="Winged helix-like DNA-binding domain superfamily/Winged helix DNA-binding domain"/>
    <property type="match status" value="1"/>
</dbReference>
<dbReference type="EMBL" id="CP121694">
    <property type="protein sequence ID" value="WRO22773.1"/>
    <property type="molecule type" value="Genomic_DNA"/>
</dbReference>
<dbReference type="PROSITE" id="PS51077">
    <property type="entry name" value="HTH_ICLR"/>
    <property type="match status" value="1"/>
</dbReference>
<dbReference type="FunFam" id="1.10.10.10:FF:000056">
    <property type="entry name" value="IclR family transcriptional regulator"/>
    <property type="match status" value="1"/>
</dbReference>
<keyword evidence="3" id="KW-0804">Transcription</keyword>
<dbReference type="GO" id="GO:0003700">
    <property type="term" value="F:DNA-binding transcription factor activity"/>
    <property type="evidence" value="ECO:0007669"/>
    <property type="project" value="TreeGrafter"/>
</dbReference>
<evidence type="ECO:0000256" key="4">
    <source>
        <dbReference type="ARBA" id="ARBA00058938"/>
    </source>
</evidence>
<evidence type="ECO:0000313" key="9">
    <source>
        <dbReference type="Proteomes" id="UP001329915"/>
    </source>
</evidence>
<comment type="function">
    <text evidence="4">May be an activator protein for the gylABX operon.</text>
</comment>
<accession>A0AAU0UQA5</accession>
<dbReference type="AlphaFoldDB" id="A0AAU0UQA5"/>
<dbReference type="InterPro" id="IPR005471">
    <property type="entry name" value="Tscrpt_reg_IclR_N"/>
</dbReference>
<gene>
    <name evidence="8" type="ORF">MFMK1_002612</name>
</gene>
<dbReference type="Proteomes" id="UP001329915">
    <property type="component" value="Chromosome"/>
</dbReference>
<reference evidence="8 9" key="1">
    <citation type="submission" date="2023-04" db="EMBL/GenBank/DDBJ databases">
        <authorList>
            <person name="Hsu D."/>
        </authorList>
    </citation>
    <scope>NUCLEOTIDE SEQUENCE [LARGE SCALE GENOMIC DNA]</scope>
    <source>
        <strain evidence="8 9">MK1</strain>
    </source>
</reference>
<dbReference type="InterPro" id="IPR029016">
    <property type="entry name" value="GAF-like_dom_sf"/>
</dbReference>
<dbReference type="Pfam" id="PF09339">
    <property type="entry name" value="HTH_IclR"/>
    <property type="match status" value="1"/>
</dbReference>
<dbReference type="SUPFAM" id="SSF55781">
    <property type="entry name" value="GAF domain-like"/>
    <property type="match status" value="1"/>
</dbReference>
<evidence type="ECO:0000259" key="6">
    <source>
        <dbReference type="PROSITE" id="PS51077"/>
    </source>
</evidence>
<evidence type="ECO:0000256" key="3">
    <source>
        <dbReference type="ARBA" id="ARBA00023163"/>
    </source>
</evidence>
<evidence type="ECO:0000256" key="2">
    <source>
        <dbReference type="ARBA" id="ARBA00023125"/>
    </source>
</evidence>
<dbReference type="InterPro" id="IPR036388">
    <property type="entry name" value="WH-like_DNA-bd_sf"/>
</dbReference>
<keyword evidence="9" id="KW-1185">Reference proteome</keyword>
<dbReference type="SUPFAM" id="SSF46785">
    <property type="entry name" value="Winged helix' DNA-binding domain"/>
    <property type="match status" value="1"/>
</dbReference>
<keyword evidence="2" id="KW-0238">DNA-binding</keyword>
<dbReference type="InterPro" id="IPR050707">
    <property type="entry name" value="HTH_MetabolicPath_Reg"/>
</dbReference>
<dbReference type="PROSITE" id="PS51078">
    <property type="entry name" value="ICLR_ED"/>
    <property type="match status" value="1"/>
</dbReference>
<evidence type="ECO:0000256" key="1">
    <source>
        <dbReference type="ARBA" id="ARBA00023015"/>
    </source>
</evidence>
<dbReference type="GO" id="GO:0045892">
    <property type="term" value="P:negative regulation of DNA-templated transcription"/>
    <property type="evidence" value="ECO:0007669"/>
    <property type="project" value="TreeGrafter"/>
</dbReference>
<dbReference type="KEGG" id="dbc:MFMK1_002612"/>
<sequence length="268" mass="29618">MDITLPRIMKNGNQVQSVVKALAILECFSFQERELSVLDISEKLDIPRPTVSRLAGTLCQKGYLQQDLSNSKYSLGMKLFHLGSIVEHDKELQSTALPILKNLRDEFGETTYMDIVDESERICIISLEGNHDVRSIVPIGQRSPLHAGADGRVLLSSFDEHELDSFLTETNLDSFTSKTITDKQQLKEMVRQIREKGVAVSVEEFVCGSVAIACPVKDRTGQVVAGISLSVPVFRATEERLKKFKQSVIKAAAEISRALGYTKGSGGM</sequence>
<proteinExistence type="predicted"/>
<dbReference type="PANTHER" id="PTHR30136:SF24">
    <property type="entry name" value="HTH-TYPE TRANSCRIPTIONAL REPRESSOR ALLR"/>
    <property type="match status" value="1"/>
</dbReference>
<dbReference type="RefSeq" id="WP_366922171.1">
    <property type="nucleotide sequence ID" value="NZ_CP121694.1"/>
</dbReference>
<organism evidence="8 9">
    <name type="scientific">Metallumcola ferriviriculae</name>
    <dbReference type="NCBI Taxonomy" id="3039180"/>
    <lineage>
        <taxon>Bacteria</taxon>
        <taxon>Bacillati</taxon>
        <taxon>Bacillota</taxon>
        <taxon>Clostridia</taxon>
        <taxon>Neomoorellales</taxon>
        <taxon>Desulfitibacteraceae</taxon>
        <taxon>Metallumcola</taxon>
    </lineage>
</organism>
<protein>
    <recommendedName>
        <fullName evidence="5">Glycerol operon regulatory protein</fullName>
    </recommendedName>
</protein>